<gene>
    <name evidence="3" type="ORF">RJ641_008306</name>
</gene>
<sequence>MKDREVRKTPGCSSVFINEKVLDFFYGNELGTKYNNEVLELVVSWLKSEGYGPDPSQVLLDIEEDGKESLLSLHSEKMAVVLGLINGNKRVPIHIVTNLRVCGDCHLYVKLFFTIRTVSTIFRLVYARVMNAGKIALSP</sequence>
<evidence type="ECO:0000313" key="3">
    <source>
        <dbReference type="EMBL" id="KAK6926587.1"/>
    </source>
</evidence>
<feature type="domain" description="DYW" evidence="2">
    <location>
        <begin position="50"/>
        <end position="123"/>
    </location>
</feature>
<proteinExistence type="inferred from homology"/>
<comment type="caution">
    <text evidence="3">The sequence shown here is derived from an EMBL/GenBank/DDBJ whole genome shotgun (WGS) entry which is preliminary data.</text>
</comment>
<organism evidence="3 4">
    <name type="scientific">Dillenia turbinata</name>
    <dbReference type="NCBI Taxonomy" id="194707"/>
    <lineage>
        <taxon>Eukaryota</taxon>
        <taxon>Viridiplantae</taxon>
        <taxon>Streptophyta</taxon>
        <taxon>Embryophyta</taxon>
        <taxon>Tracheophyta</taxon>
        <taxon>Spermatophyta</taxon>
        <taxon>Magnoliopsida</taxon>
        <taxon>eudicotyledons</taxon>
        <taxon>Gunneridae</taxon>
        <taxon>Pentapetalae</taxon>
        <taxon>Dilleniales</taxon>
        <taxon>Dilleniaceae</taxon>
        <taxon>Dillenia</taxon>
    </lineage>
</organism>
<accession>A0AAN8VC59</accession>
<keyword evidence="4" id="KW-1185">Reference proteome</keyword>
<evidence type="ECO:0000313" key="4">
    <source>
        <dbReference type="Proteomes" id="UP001370490"/>
    </source>
</evidence>
<protein>
    <submittedName>
        <fullName evidence="3">DYW domain</fullName>
    </submittedName>
</protein>
<feature type="non-terminal residue" evidence="3">
    <location>
        <position position="139"/>
    </location>
</feature>
<dbReference type="Proteomes" id="UP001370490">
    <property type="component" value="Unassembled WGS sequence"/>
</dbReference>
<dbReference type="InterPro" id="IPR032867">
    <property type="entry name" value="DYW_dom"/>
</dbReference>
<dbReference type="GO" id="GO:0008270">
    <property type="term" value="F:zinc ion binding"/>
    <property type="evidence" value="ECO:0007669"/>
    <property type="project" value="InterPro"/>
</dbReference>
<comment type="similarity">
    <text evidence="1">Belongs to the PPR family. PCMP-H subfamily.</text>
</comment>
<dbReference type="AlphaFoldDB" id="A0AAN8VC59"/>
<dbReference type="Pfam" id="PF14432">
    <property type="entry name" value="DYW_deaminase"/>
    <property type="match status" value="1"/>
</dbReference>
<evidence type="ECO:0000259" key="2">
    <source>
        <dbReference type="Pfam" id="PF14432"/>
    </source>
</evidence>
<evidence type="ECO:0000256" key="1">
    <source>
        <dbReference type="ARBA" id="ARBA00006643"/>
    </source>
</evidence>
<name>A0AAN8VC59_9MAGN</name>
<dbReference type="EMBL" id="JBAMMX010000015">
    <property type="protein sequence ID" value="KAK6926587.1"/>
    <property type="molecule type" value="Genomic_DNA"/>
</dbReference>
<reference evidence="3 4" key="1">
    <citation type="submission" date="2023-12" db="EMBL/GenBank/DDBJ databases">
        <title>A high-quality genome assembly for Dillenia turbinata (Dilleniales).</title>
        <authorList>
            <person name="Chanderbali A."/>
        </authorList>
    </citation>
    <scope>NUCLEOTIDE SEQUENCE [LARGE SCALE GENOMIC DNA]</scope>
    <source>
        <strain evidence="3">LSX21</strain>
        <tissue evidence="3">Leaf</tissue>
    </source>
</reference>